<dbReference type="EMBL" id="CAJJDP010000094">
    <property type="protein sequence ID" value="CAD8189454.1"/>
    <property type="molecule type" value="Genomic_DNA"/>
</dbReference>
<dbReference type="AlphaFoldDB" id="A0A8S1WGV1"/>
<evidence type="ECO:0000313" key="1">
    <source>
        <dbReference type="EMBL" id="CAD8189454.1"/>
    </source>
</evidence>
<protein>
    <submittedName>
        <fullName evidence="1">Uncharacterized protein</fullName>
    </submittedName>
</protein>
<proteinExistence type="predicted"/>
<comment type="caution">
    <text evidence="1">The sequence shown here is derived from an EMBL/GenBank/DDBJ whole genome shotgun (WGS) entry which is preliminary data.</text>
</comment>
<gene>
    <name evidence="1" type="ORF">POCTA_138.1.T0950065</name>
</gene>
<reference evidence="1" key="1">
    <citation type="submission" date="2021-01" db="EMBL/GenBank/DDBJ databases">
        <authorList>
            <consortium name="Genoscope - CEA"/>
            <person name="William W."/>
        </authorList>
    </citation>
    <scope>NUCLEOTIDE SEQUENCE</scope>
</reference>
<dbReference type="OMA" id="HYSQIVE"/>
<organism evidence="1 2">
    <name type="scientific">Paramecium octaurelia</name>
    <dbReference type="NCBI Taxonomy" id="43137"/>
    <lineage>
        <taxon>Eukaryota</taxon>
        <taxon>Sar</taxon>
        <taxon>Alveolata</taxon>
        <taxon>Ciliophora</taxon>
        <taxon>Intramacronucleata</taxon>
        <taxon>Oligohymenophorea</taxon>
        <taxon>Peniculida</taxon>
        <taxon>Parameciidae</taxon>
        <taxon>Paramecium</taxon>
    </lineage>
</organism>
<sequence>MNILKIKTHQYYKKSEVDIDLLMATLPYCVRIVSSQEEEMNDIIKLEFDRVHCIPLSELISYTQSLIFRLLHGQVFKLIEKLIFLIEKLNYENEKINQYHIWLIFNQEHNQRLELLKLSVLDYQLFYSFPLLNKNKEDQMQIVELITQIFNFCHDIPSIFHFFESNKPYKIYEKELQQGFEQFKYKFIDYCQNQKNIDPQTQIDRNLDVSDQYVENKEDLKKVQLFIQQYIKQKHDVTPLEAILIELFKQYRLQKGFQTLTIHKQQNLSNYKQEDLKGIFEFKQEQQLIKIIQETFQSLNEKQDVLKDSIQYENYPFNSIELKDLYESAAIIYFKHQGYFNSFDQFIQIVKQINNKTLVFEDKIFYILKPIISEYYFSIMELKVLELISELI</sequence>
<accession>A0A8S1WGV1</accession>
<dbReference type="OrthoDB" id="306468at2759"/>
<keyword evidence="2" id="KW-1185">Reference proteome</keyword>
<name>A0A8S1WGV1_PAROT</name>
<dbReference type="Proteomes" id="UP000683925">
    <property type="component" value="Unassembled WGS sequence"/>
</dbReference>
<evidence type="ECO:0000313" key="2">
    <source>
        <dbReference type="Proteomes" id="UP000683925"/>
    </source>
</evidence>